<name>A0A9W6RBQ2_9PSEU</name>
<dbReference type="Proteomes" id="UP001165136">
    <property type="component" value="Unassembled WGS sequence"/>
</dbReference>
<dbReference type="PANTHER" id="PTHR46696">
    <property type="entry name" value="P450, PUTATIVE (EUROFUNG)-RELATED"/>
    <property type="match status" value="1"/>
</dbReference>
<evidence type="ECO:0000256" key="2">
    <source>
        <dbReference type="ARBA" id="ARBA00010617"/>
    </source>
</evidence>
<evidence type="ECO:0000256" key="5">
    <source>
        <dbReference type="ARBA" id="ARBA00023002"/>
    </source>
</evidence>
<evidence type="ECO:0000313" key="10">
    <source>
        <dbReference type="Proteomes" id="UP001165136"/>
    </source>
</evidence>
<keyword evidence="3" id="KW-0349">Heme</keyword>
<dbReference type="Gene3D" id="1.10.630.10">
    <property type="entry name" value="Cytochrome P450"/>
    <property type="match status" value="1"/>
</dbReference>
<keyword evidence="4" id="KW-0479">Metal-binding</keyword>
<protein>
    <submittedName>
        <fullName evidence="9">Cytochrome P450</fullName>
    </submittedName>
</protein>
<comment type="caution">
    <text evidence="9">The sequence shown here is derived from an EMBL/GenBank/DDBJ whole genome shotgun (WGS) entry which is preliminary data.</text>
</comment>
<keyword evidence="10" id="KW-1185">Reference proteome</keyword>
<dbReference type="GO" id="GO:0004497">
    <property type="term" value="F:monooxygenase activity"/>
    <property type="evidence" value="ECO:0007669"/>
    <property type="project" value="UniProtKB-KW"/>
</dbReference>
<evidence type="ECO:0000256" key="7">
    <source>
        <dbReference type="ARBA" id="ARBA00023033"/>
    </source>
</evidence>
<dbReference type="EMBL" id="BSTI01000031">
    <property type="protein sequence ID" value="GLY71127.1"/>
    <property type="molecule type" value="Genomic_DNA"/>
</dbReference>
<keyword evidence="6" id="KW-0408">Iron</keyword>
<keyword evidence="5" id="KW-0560">Oxidoreductase</keyword>
<reference evidence="9" key="1">
    <citation type="submission" date="2023-03" db="EMBL/GenBank/DDBJ databases">
        <title>Amycolatopsis taiwanensis NBRC 103393.</title>
        <authorList>
            <person name="Ichikawa N."/>
            <person name="Sato H."/>
            <person name="Tonouchi N."/>
        </authorList>
    </citation>
    <scope>NUCLEOTIDE SEQUENCE</scope>
    <source>
        <strain evidence="9">NBRC 103393</strain>
    </source>
</reference>
<dbReference type="InterPro" id="IPR001128">
    <property type="entry name" value="Cyt_P450"/>
</dbReference>
<dbReference type="SUPFAM" id="SSF48264">
    <property type="entry name" value="Cytochrome P450"/>
    <property type="match status" value="1"/>
</dbReference>
<dbReference type="GO" id="GO:0005506">
    <property type="term" value="F:iron ion binding"/>
    <property type="evidence" value="ECO:0007669"/>
    <property type="project" value="InterPro"/>
</dbReference>
<dbReference type="PRINTS" id="PR00385">
    <property type="entry name" value="P450"/>
</dbReference>
<dbReference type="FunFam" id="1.10.630.10:FF:000018">
    <property type="entry name" value="Cytochrome P450 monooxygenase"/>
    <property type="match status" value="1"/>
</dbReference>
<keyword evidence="7" id="KW-0503">Monooxygenase</keyword>
<dbReference type="InterPro" id="IPR002397">
    <property type="entry name" value="Cyt_P450_B"/>
</dbReference>
<evidence type="ECO:0000256" key="6">
    <source>
        <dbReference type="ARBA" id="ARBA00023004"/>
    </source>
</evidence>
<dbReference type="CDD" id="cd11030">
    <property type="entry name" value="CYP105-like"/>
    <property type="match status" value="1"/>
</dbReference>
<dbReference type="GO" id="GO:0016705">
    <property type="term" value="F:oxidoreductase activity, acting on paired donors, with incorporation or reduction of molecular oxygen"/>
    <property type="evidence" value="ECO:0007669"/>
    <property type="project" value="InterPro"/>
</dbReference>
<dbReference type="RefSeq" id="WP_027944493.1">
    <property type="nucleotide sequence ID" value="NZ_BSTI01000031.1"/>
</dbReference>
<organism evidence="9 10">
    <name type="scientific">Amycolatopsis taiwanensis</name>
    <dbReference type="NCBI Taxonomy" id="342230"/>
    <lineage>
        <taxon>Bacteria</taxon>
        <taxon>Bacillati</taxon>
        <taxon>Actinomycetota</taxon>
        <taxon>Actinomycetes</taxon>
        <taxon>Pseudonocardiales</taxon>
        <taxon>Pseudonocardiaceae</taxon>
        <taxon>Amycolatopsis</taxon>
    </lineage>
</organism>
<accession>A0A9W6RBQ2</accession>
<dbReference type="GO" id="GO:0020037">
    <property type="term" value="F:heme binding"/>
    <property type="evidence" value="ECO:0007669"/>
    <property type="project" value="InterPro"/>
</dbReference>
<evidence type="ECO:0000256" key="8">
    <source>
        <dbReference type="ARBA" id="ARBA00055433"/>
    </source>
</evidence>
<dbReference type="AlphaFoldDB" id="A0A9W6RBQ2"/>
<comment type="pathway">
    <text evidence="1">Antibiotic biosynthesis; vancomycin biosynthesis.</text>
</comment>
<proteinExistence type="inferred from homology"/>
<gene>
    <name evidence="9" type="ORF">Atai01_77460</name>
</gene>
<dbReference type="Pfam" id="PF00067">
    <property type="entry name" value="p450"/>
    <property type="match status" value="1"/>
</dbReference>
<comment type="similarity">
    <text evidence="2">Belongs to the cytochrome P450 family.</text>
</comment>
<evidence type="ECO:0000256" key="3">
    <source>
        <dbReference type="ARBA" id="ARBA00022617"/>
    </source>
</evidence>
<dbReference type="InterPro" id="IPR036396">
    <property type="entry name" value="Cyt_P450_sf"/>
</dbReference>
<dbReference type="PRINTS" id="PR00359">
    <property type="entry name" value="BP450"/>
</dbReference>
<sequence>MTDVFTQPELLFRWSGEHPFVLAPELVRLRDERPLSRMLYPDGHNGWLATGYDEARAVLAHPGFSNRYELMHLPIPGMTETPPPAPTGDFLGIDPPEHTRFRKQLAGKFTARRMRLLTEQVAGFTADRLAALEREDRPADLMEVYARPIPALVICELLGVPLADRDYFRSLVNGLLVREGVTPQSMAAAWNSIQEYVRDLIPAKRAEPTDDILSELTSGDLTDEELAGVGAFLLGAGLHTTATVLGMAVYTLLLHPGQLAALRSDSELVDSAVEELLRYTGISAGTVRVALEDVEIDSQAIKAGETVMISMNAANRDPRRFVDPDVLDLRRDAAGHLTFVHGIHQCLGQHLARIELRTALPALLTRFPTLRLAIPAHEVPLRTEANMYDLERLPVSWEA</sequence>
<evidence type="ECO:0000256" key="4">
    <source>
        <dbReference type="ARBA" id="ARBA00022723"/>
    </source>
</evidence>
<evidence type="ECO:0000256" key="1">
    <source>
        <dbReference type="ARBA" id="ARBA00004660"/>
    </source>
</evidence>
<comment type="function">
    <text evidence="8">Involved in the coupling of aromatic side chains of the heptapeptide of vancomycin.</text>
</comment>
<evidence type="ECO:0000313" key="9">
    <source>
        <dbReference type="EMBL" id="GLY71127.1"/>
    </source>
</evidence>
<dbReference type="PANTHER" id="PTHR46696:SF1">
    <property type="entry name" value="CYTOCHROME P450 YJIB-RELATED"/>
    <property type="match status" value="1"/>
</dbReference>